<reference evidence="2" key="1">
    <citation type="submission" date="2020-10" db="EMBL/GenBank/DDBJ databases">
        <authorList>
            <person name="Gilroy R."/>
        </authorList>
    </citation>
    <scope>NUCLEOTIDE SEQUENCE</scope>
    <source>
        <strain evidence="2">6919</strain>
    </source>
</reference>
<dbReference type="Proteomes" id="UP000823598">
    <property type="component" value="Unassembled WGS sequence"/>
</dbReference>
<keyword evidence="1" id="KW-1133">Transmembrane helix</keyword>
<keyword evidence="1" id="KW-0812">Transmembrane</keyword>
<evidence type="ECO:0000256" key="1">
    <source>
        <dbReference type="SAM" id="Phobius"/>
    </source>
</evidence>
<accession>A0A9D9NJ95</accession>
<gene>
    <name evidence="2" type="ORF">IAB88_02755</name>
</gene>
<name>A0A9D9NJ95_9BACT</name>
<protein>
    <submittedName>
        <fullName evidence="2">Uncharacterized protein</fullName>
    </submittedName>
</protein>
<dbReference type="EMBL" id="JADIMC010000033">
    <property type="protein sequence ID" value="MBO8475894.1"/>
    <property type="molecule type" value="Genomic_DNA"/>
</dbReference>
<keyword evidence="1" id="KW-0472">Membrane</keyword>
<feature type="transmembrane region" description="Helical" evidence="1">
    <location>
        <begin position="86"/>
        <end position="106"/>
    </location>
</feature>
<reference evidence="2" key="2">
    <citation type="journal article" date="2021" name="PeerJ">
        <title>Extensive microbial diversity within the chicken gut microbiome revealed by metagenomics and culture.</title>
        <authorList>
            <person name="Gilroy R."/>
            <person name="Ravi A."/>
            <person name="Getino M."/>
            <person name="Pursley I."/>
            <person name="Horton D.L."/>
            <person name="Alikhan N.F."/>
            <person name="Baker D."/>
            <person name="Gharbi K."/>
            <person name="Hall N."/>
            <person name="Watson M."/>
            <person name="Adriaenssens E.M."/>
            <person name="Foster-Nyarko E."/>
            <person name="Jarju S."/>
            <person name="Secka A."/>
            <person name="Antonio M."/>
            <person name="Oren A."/>
            <person name="Chaudhuri R.R."/>
            <person name="La Ragione R."/>
            <person name="Hildebrand F."/>
            <person name="Pallen M.J."/>
        </authorList>
    </citation>
    <scope>NUCLEOTIDE SEQUENCE</scope>
    <source>
        <strain evidence="2">6919</strain>
    </source>
</reference>
<organism evidence="2 3">
    <name type="scientific">Candidatus Limisoma faecipullorum</name>
    <dbReference type="NCBI Taxonomy" id="2840854"/>
    <lineage>
        <taxon>Bacteria</taxon>
        <taxon>Pseudomonadati</taxon>
        <taxon>Bacteroidota</taxon>
        <taxon>Bacteroidia</taxon>
        <taxon>Bacteroidales</taxon>
        <taxon>Candidatus Limisoma</taxon>
    </lineage>
</organism>
<proteinExistence type="predicted"/>
<evidence type="ECO:0000313" key="3">
    <source>
        <dbReference type="Proteomes" id="UP000823598"/>
    </source>
</evidence>
<comment type="caution">
    <text evidence="2">The sequence shown here is derived from an EMBL/GenBank/DDBJ whole genome shotgun (WGS) entry which is preliminary data.</text>
</comment>
<sequence length="168" mass="19006">MEKKEYIEELIRKYREATATEAEEQELKDLLRGGYAADFPDEADIFVAMDEAKANLQYPAGLDAKLDNLIGSLERKEKRMNLRRRIILFAASAAAIFIAVVCMVKLQEPETGPRSSNIYVVTNPHEAKKLLETVNESYALLSERCRAAVAETDSILNTNIKNNIKQQR</sequence>
<evidence type="ECO:0000313" key="2">
    <source>
        <dbReference type="EMBL" id="MBO8475894.1"/>
    </source>
</evidence>
<dbReference type="AlphaFoldDB" id="A0A9D9NJ95"/>